<evidence type="ECO:0000259" key="6">
    <source>
        <dbReference type="PROSITE" id="PS50835"/>
    </source>
</evidence>
<dbReference type="OrthoDB" id="9991441at2759"/>
<feature type="domain" description="Sushi" evidence="7">
    <location>
        <begin position="1115"/>
        <end position="1174"/>
    </location>
</feature>
<dbReference type="InterPro" id="IPR051277">
    <property type="entry name" value="SEZ6_CSMD_C4BPB_Regulators"/>
</dbReference>
<organism evidence="9 10">
    <name type="scientific">Steinernema carpocapsae</name>
    <name type="common">Entomopathogenic nematode</name>
    <dbReference type="NCBI Taxonomy" id="34508"/>
    <lineage>
        <taxon>Eukaryota</taxon>
        <taxon>Metazoa</taxon>
        <taxon>Ecdysozoa</taxon>
        <taxon>Nematoda</taxon>
        <taxon>Chromadorea</taxon>
        <taxon>Rhabditida</taxon>
        <taxon>Tylenchina</taxon>
        <taxon>Panagrolaimomorpha</taxon>
        <taxon>Strongyloidoidea</taxon>
        <taxon>Steinernematidae</taxon>
        <taxon>Steinernema</taxon>
    </lineage>
</organism>
<evidence type="ECO:0000313" key="10">
    <source>
        <dbReference type="Proteomes" id="UP000298663"/>
    </source>
</evidence>
<feature type="domain" description="Sushi" evidence="7">
    <location>
        <begin position="492"/>
        <end position="566"/>
    </location>
</feature>
<feature type="domain" description="Sushi" evidence="7">
    <location>
        <begin position="934"/>
        <end position="1003"/>
    </location>
</feature>
<accession>A0A4U5MBW6</accession>
<feature type="disulfide bond" evidence="4">
    <location>
        <begin position="1236"/>
        <end position="1279"/>
    </location>
</feature>
<evidence type="ECO:0000256" key="4">
    <source>
        <dbReference type="PROSITE-ProRule" id="PRU00302"/>
    </source>
</evidence>
<feature type="disulfide bond" evidence="4">
    <location>
        <begin position="537"/>
        <end position="564"/>
    </location>
</feature>
<feature type="domain" description="Sushi" evidence="7">
    <location>
        <begin position="1175"/>
        <end position="1233"/>
    </location>
</feature>
<feature type="disulfide bond" evidence="4">
    <location>
        <begin position="1265"/>
        <end position="1292"/>
    </location>
</feature>
<evidence type="ECO:0000259" key="8">
    <source>
        <dbReference type="PROSITE" id="PS51390"/>
    </source>
</evidence>
<feature type="domain" description="Sushi" evidence="7">
    <location>
        <begin position="199"/>
        <end position="256"/>
    </location>
</feature>
<dbReference type="PANTHER" id="PTHR45656:SF4">
    <property type="entry name" value="PROTEIN CBR-CLEC-78"/>
    <property type="match status" value="1"/>
</dbReference>
<dbReference type="InterPro" id="IPR035976">
    <property type="entry name" value="Sushi/SCR/CCP_sf"/>
</dbReference>
<keyword evidence="10" id="KW-1185">Reference proteome</keyword>
<feature type="domain" description="Sushi" evidence="7">
    <location>
        <begin position="1295"/>
        <end position="1355"/>
    </location>
</feature>
<dbReference type="PANTHER" id="PTHR45656">
    <property type="entry name" value="PROTEIN CBR-CLEC-78"/>
    <property type="match status" value="1"/>
</dbReference>
<reference evidence="9 10" key="2">
    <citation type="journal article" date="2019" name="G3 (Bethesda)">
        <title>Hybrid Assembly of the Genome of the Entomopathogenic Nematode Steinernema carpocapsae Identifies the X-Chromosome.</title>
        <authorList>
            <person name="Serra L."/>
            <person name="Macchietto M."/>
            <person name="Macias-Munoz A."/>
            <person name="McGill C.J."/>
            <person name="Rodriguez I.M."/>
            <person name="Rodriguez B."/>
            <person name="Murad R."/>
            <person name="Mortazavi A."/>
        </authorList>
    </citation>
    <scope>NUCLEOTIDE SEQUENCE [LARGE SCALE GENOMIC DNA]</scope>
    <source>
        <strain evidence="9 10">ALL</strain>
    </source>
</reference>
<evidence type="ECO:0000256" key="2">
    <source>
        <dbReference type="ARBA" id="ARBA00022737"/>
    </source>
</evidence>
<dbReference type="Proteomes" id="UP000298663">
    <property type="component" value="Unassembled WGS sequence"/>
</dbReference>
<feature type="disulfide bond" evidence="4">
    <location>
        <begin position="99"/>
        <end position="126"/>
    </location>
</feature>
<keyword evidence="4" id="KW-0768">Sushi</keyword>
<feature type="signal peptide" evidence="5">
    <location>
        <begin position="1"/>
        <end position="21"/>
    </location>
</feature>
<evidence type="ECO:0000256" key="1">
    <source>
        <dbReference type="ARBA" id="ARBA00022729"/>
    </source>
</evidence>
<reference evidence="9 10" key="1">
    <citation type="journal article" date="2015" name="Genome Biol.">
        <title>Comparative genomics of Steinernema reveals deeply conserved gene regulatory networks.</title>
        <authorList>
            <person name="Dillman A.R."/>
            <person name="Macchietto M."/>
            <person name="Porter C.F."/>
            <person name="Rogers A."/>
            <person name="Williams B."/>
            <person name="Antoshechkin I."/>
            <person name="Lee M.M."/>
            <person name="Goodwin Z."/>
            <person name="Lu X."/>
            <person name="Lewis E.E."/>
            <person name="Goodrich-Blair H."/>
            <person name="Stock S.P."/>
            <person name="Adams B.J."/>
            <person name="Sternberg P.W."/>
            <person name="Mortazavi A."/>
        </authorList>
    </citation>
    <scope>NUCLEOTIDE SEQUENCE [LARGE SCALE GENOMIC DNA]</scope>
    <source>
        <strain evidence="9 10">ALL</strain>
    </source>
</reference>
<comment type="caution">
    <text evidence="9">The sequence shown here is derived from an EMBL/GenBank/DDBJ whole genome shotgun (WGS) entry which is preliminary data.</text>
</comment>
<feature type="domain" description="Sushi" evidence="7">
    <location>
        <begin position="257"/>
        <end position="314"/>
    </location>
</feature>
<dbReference type="Pfam" id="PF00084">
    <property type="entry name" value="Sushi"/>
    <property type="match status" value="11"/>
</dbReference>
<feature type="domain" description="WAP" evidence="8">
    <location>
        <begin position="20"/>
        <end position="69"/>
    </location>
</feature>
<feature type="domain" description="Sushi" evidence="7">
    <location>
        <begin position="1234"/>
        <end position="1294"/>
    </location>
</feature>
<name>A0A4U5MBW6_STECR</name>
<keyword evidence="2" id="KW-0677">Repeat</keyword>
<sequence>MRLRPLAALAVFALLAGILHASQITCPVSTLHPRPKYCRKACTKDAQCKKSNKKCLCDAECGLSCVNPSSSCNPLPDLTNGIIRASGDPVFGANAEYSCNDGFVLIGPSQRRCQGNREWSGTTPVCRLQLKCGPPPERAYASHNGTSFNGQYELNTEVKYGCVRGYYKSGESSMSLAKCLLNQRNVAQWFGPKMTCQARSCPDPGIPINGFRHGELFQYPHAIEFSCLPGHQMIGEKARKCTQNGEWTGETPVCKASECSRPPDPLHGTVVGSSLTYQSTVTYSCKQGYRLVGQVQRICLAEGVWAGQEPHCEEIRCPALGHLDNGYIEGADTKFASVVVFRCLEKMSHFGAPYAKCEDNGQWSHVMPKCLQGCTVPLIESGTISGVADSTSVVHSTKLTVTCDPKHELDLDPEIICHNGTWSHIPQCKPIRCRAWPPRVTNARVFFTKSSHGAIAKYECRQGYRPSTQYNTIKCLYGEWTREGQAFACIAMTCSHPSKTFGQLEGGDIMLEGQMGAYDFAAYISHVDEGRAIVFNCKKGNKLIGTPKATCVNGVWMPKMKPKCVSQTHPLIEGQIIWGRMKRSLPSHNCIQLRDDSSRAVLSDPTGNRVKIVCREGFGISDDGISRGRELACDLQTGYGGPRFRDAFLVKSCRISSRLHSFFLKSQSSQVLQSGSTFEHGLDIHMICIKGYQLEGPGVVRCVRGRLTLPLGYCNPKSCDLKPPAGGAFESTARFAPHGSMVTFRCSAGSIPIRCHFGQLTPQPLCPTSPPSECHQPILPPSIFHKTHDFLVYSNQTSEVVYFDMFQLTYPEGTVAQEQCEERSPKILARVCQQGRWRTKWSIVLNTVRSTFLPTRAPARIDPSVCNTLPEIEKIYKPANFENWPAKSPVRYPHGTVLIFSCKTYNVGERKMEVRCRRGRWHKKNKLFCYKSRDVCEFSMDTDAGINVFHVQQNAAILFNQNFLEGARLHFKCANNFQDQLRGVNEIECRSGEWSSKPPKCAKLDGKSGNGPPPIYFEVERGPHTVNSLGELVVNRSSTVYLYCLQPKSKGKPIWEVSSIYRNYPQTWTKVKTKDDVFEAYRLTITVAQPEDNGFFHCVLPNQRRQSIRLVVKDEQCRHLYNVSNVQVHLSQGYLFEGTVAQFSCPQGYEVFGSRALTCLDGRRWSHPLPRCQAVHCKPLGMTDPNLLVSVTSHKFSGIAHFTCKDGFTLIGSENLHCGSDGEWSDKIPTCKVVSCTNPPIPQHAYIVGNASRALHGGDLVIYACKQGFMLTGSDFLLCQKNGRWSAMTTKCESFCRFPGKTPHSDSTTKARDVYMVGEKIVFYCITPDYKMSADNTLECLADGKWSGAVPKCHPVVL</sequence>
<evidence type="ECO:0000313" key="9">
    <source>
        <dbReference type="EMBL" id="TKR66618.1"/>
    </source>
</evidence>
<dbReference type="GO" id="GO:0030414">
    <property type="term" value="F:peptidase inhibitor activity"/>
    <property type="evidence" value="ECO:0007669"/>
    <property type="project" value="InterPro"/>
</dbReference>
<dbReference type="PROSITE" id="PS51390">
    <property type="entry name" value="WAP"/>
    <property type="match status" value="1"/>
</dbReference>
<feature type="domain" description="Sushi" evidence="7">
    <location>
        <begin position="130"/>
        <end position="198"/>
    </location>
</feature>
<evidence type="ECO:0000256" key="5">
    <source>
        <dbReference type="SAM" id="SignalP"/>
    </source>
</evidence>
<dbReference type="InterPro" id="IPR008197">
    <property type="entry name" value="WAP_dom"/>
</dbReference>
<feature type="disulfide bond" evidence="4">
    <location>
        <begin position="343"/>
        <end position="370"/>
    </location>
</feature>
<feature type="disulfide bond" evidence="4">
    <location>
        <begin position="1145"/>
        <end position="1172"/>
    </location>
</feature>
<feature type="domain" description="Sushi" evidence="7">
    <location>
        <begin position="70"/>
        <end position="128"/>
    </location>
</feature>
<dbReference type="Gene3D" id="2.10.70.10">
    <property type="entry name" value="Complement Module, domain 1"/>
    <property type="match status" value="13"/>
</dbReference>
<dbReference type="SMART" id="SM00032">
    <property type="entry name" value="CCP"/>
    <property type="match status" value="16"/>
</dbReference>
<dbReference type="EMBL" id="AZBU02000008">
    <property type="protein sequence ID" value="TKR66618.1"/>
    <property type="molecule type" value="Genomic_DNA"/>
</dbReference>
<dbReference type="CDD" id="cd00033">
    <property type="entry name" value="CCP"/>
    <property type="match status" value="10"/>
</dbReference>
<dbReference type="InterPro" id="IPR000436">
    <property type="entry name" value="Sushi_SCR_CCP_dom"/>
</dbReference>
<feature type="domain" description="Ig-like" evidence="6">
    <location>
        <begin position="1023"/>
        <end position="1109"/>
    </location>
</feature>
<keyword evidence="1 5" id="KW-0732">Signal</keyword>
<protein>
    <recommendedName>
        <fullName evidence="11">Sushi, von Willebrand factor type A, EGF and pentraxin domain-containing protein 1</fullName>
    </recommendedName>
</protein>
<feature type="disulfide bond" evidence="4">
    <location>
        <begin position="1204"/>
        <end position="1231"/>
    </location>
</feature>
<dbReference type="PROSITE" id="PS50835">
    <property type="entry name" value="IG_LIKE"/>
    <property type="match status" value="1"/>
</dbReference>
<feature type="chain" id="PRO_5020652001" description="Sushi, von Willebrand factor type A, EGF and pentraxin domain-containing protein 1" evidence="5">
    <location>
        <begin position="22"/>
        <end position="1358"/>
    </location>
</feature>
<dbReference type="SUPFAM" id="SSF57535">
    <property type="entry name" value="Complement control module/SCR domain"/>
    <property type="match status" value="13"/>
</dbReference>
<feature type="domain" description="Sushi" evidence="7">
    <location>
        <begin position="315"/>
        <end position="372"/>
    </location>
</feature>
<dbReference type="Gene3D" id="2.60.40.10">
    <property type="entry name" value="Immunoglobulins"/>
    <property type="match status" value="1"/>
</dbReference>
<comment type="caution">
    <text evidence="4">Lacks conserved residue(s) required for the propagation of feature annotation.</text>
</comment>
<dbReference type="PROSITE" id="PS50923">
    <property type="entry name" value="SUSHI"/>
    <property type="match status" value="11"/>
</dbReference>
<dbReference type="GO" id="GO:0005576">
    <property type="term" value="C:extracellular region"/>
    <property type="evidence" value="ECO:0007669"/>
    <property type="project" value="InterPro"/>
</dbReference>
<gene>
    <name evidence="9" type="ORF">L596_022887</name>
</gene>
<evidence type="ECO:0000256" key="3">
    <source>
        <dbReference type="ARBA" id="ARBA00023157"/>
    </source>
</evidence>
<dbReference type="STRING" id="34508.A0A4U5MBW6"/>
<evidence type="ECO:0000259" key="7">
    <source>
        <dbReference type="PROSITE" id="PS50923"/>
    </source>
</evidence>
<dbReference type="InterPro" id="IPR013783">
    <property type="entry name" value="Ig-like_fold"/>
</dbReference>
<proteinExistence type="predicted"/>
<evidence type="ECO:0008006" key="11">
    <source>
        <dbReference type="Google" id="ProtNLM"/>
    </source>
</evidence>
<keyword evidence="3 4" id="KW-1015">Disulfide bond</keyword>
<dbReference type="InterPro" id="IPR007110">
    <property type="entry name" value="Ig-like_dom"/>
</dbReference>
<feature type="disulfide bond" evidence="4">
    <location>
        <begin position="227"/>
        <end position="254"/>
    </location>
</feature>
<feature type="disulfide bond" evidence="4">
    <location>
        <begin position="285"/>
        <end position="312"/>
    </location>
</feature>